<evidence type="ECO:0000313" key="2">
    <source>
        <dbReference type="Proteomes" id="UP001194696"/>
    </source>
</evidence>
<protein>
    <submittedName>
        <fullName evidence="1">Uncharacterized protein</fullName>
    </submittedName>
</protein>
<organism evidence="1 2">
    <name type="scientific">Linnemannia gamsii</name>
    <dbReference type="NCBI Taxonomy" id="64522"/>
    <lineage>
        <taxon>Eukaryota</taxon>
        <taxon>Fungi</taxon>
        <taxon>Fungi incertae sedis</taxon>
        <taxon>Mucoromycota</taxon>
        <taxon>Mortierellomycotina</taxon>
        <taxon>Mortierellomycetes</taxon>
        <taxon>Mortierellales</taxon>
        <taxon>Mortierellaceae</taxon>
        <taxon>Linnemannia</taxon>
    </lineage>
</organism>
<reference evidence="1 2" key="1">
    <citation type="journal article" date="2020" name="Fungal Divers.">
        <title>Resolving the Mortierellaceae phylogeny through synthesis of multi-gene phylogenetics and phylogenomics.</title>
        <authorList>
            <person name="Vandepol N."/>
            <person name="Liber J."/>
            <person name="Desiro A."/>
            <person name="Na H."/>
            <person name="Kennedy M."/>
            <person name="Barry K."/>
            <person name="Grigoriev I.V."/>
            <person name="Miller A.N."/>
            <person name="O'Donnell K."/>
            <person name="Stajich J.E."/>
            <person name="Bonito G."/>
        </authorList>
    </citation>
    <scope>NUCLEOTIDE SEQUENCE [LARGE SCALE GENOMIC DNA]</scope>
    <source>
        <strain evidence="1 2">AD045</strain>
    </source>
</reference>
<sequence>IRDSNNADAKPISTMTAISTSATKAETTEKEANMSVLVCKGALENSRPSLAVSMPQFDQDEDNAQQIDKQRWAGEGISEVDVVLVKSHLASAECEDDNGAKGRLMYWDDLLTWQSQTEGSVGR</sequence>
<evidence type="ECO:0000313" key="1">
    <source>
        <dbReference type="EMBL" id="KAG0293593.1"/>
    </source>
</evidence>
<dbReference type="EMBL" id="JAAAIM010000150">
    <property type="protein sequence ID" value="KAG0293593.1"/>
    <property type="molecule type" value="Genomic_DNA"/>
</dbReference>
<keyword evidence="2" id="KW-1185">Reference proteome</keyword>
<gene>
    <name evidence="1" type="ORF">BGZ96_002638</name>
</gene>
<feature type="non-terminal residue" evidence="1">
    <location>
        <position position="1"/>
    </location>
</feature>
<comment type="caution">
    <text evidence="1">The sequence shown here is derived from an EMBL/GenBank/DDBJ whole genome shotgun (WGS) entry which is preliminary data.</text>
</comment>
<proteinExistence type="predicted"/>
<name>A0ABQ7K8H8_9FUNG</name>
<accession>A0ABQ7K8H8</accession>
<dbReference type="Proteomes" id="UP001194696">
    <property type="component" value="Unassembled WGS sequence"/>
</dbReference>